<gene>
    <name evidence="2" type="ORF">RDI58_019720</name>
</gene>
<feature type="domain" description="USP" evidence="1">
    <location>
        <begin position="1"/>
        <end position="60"/>
    </location>
</feature>
<comment type="caution">
    <text evidence="2">The sequence shown here is derived from an EMBL/GenBank/DDBJ whole genome shotgun (WGS) entry which is preliminary data.</text>
</comment>
<evidence type="ECO:0000313" key="3">
    <source>
        <dbReference type="Proteomes" id="UP001371456"/>
    </source>
</evidence>
<name>A0AAN8T8M8_SOLBU</name>
<dbReference type="Pfam" id="PF00443">
    <property type="entry name" value="UCH"/>
    <property type="match status" value="1"/>
</dbReference>
<reference evidence="2 3" key="1">
    <citation type="submission" date="2024-02" db="EMBL/GenBank/DDBJ databases">
        <title>de novo genome assembly of Solanum bulbocastanum strain 11H21.</title>
        <authorList>
            <person name="Hosaka A.J."/>
        </authorList>
    </citation>
    <scope>NUCLEOTIDE SEQUENCE [LARGE SCALE GENOMIC DNA]</scope>
    <source>
        <tissue evidence="2">Young leaves</tissue>
    </source>
</reference>
<proteinExistence type="predicted"/>
<dbReference type="InterPro" id="IPR038765">
    <property type="entry name" value="Papain-like_cys_pep_sf"/>
</dbReference>
<dbReference type="GO" id="GO:0004843">
    <property type="term" value="F:cysteine-type deubiquitinase activity"/>
    <property type="evidence" value="ECO:0007669"/>
    <property type="project" value="InterPro"/>
</dbReference>
<sequence length="149" mass="17684">MKYDLYIVIVHYGPSISSGHYYTFIRCAPNEWYKFDDERLIMFRKILFWRKRHISCFMQSEALRDFSITVKPTGPSYVFVIPTNSNDTSYGTSLKLELNKIEDNDSHDQFYCEDQLQDVEIKKNEELINTLNCNSHGSCMNEKKRKLED</sequence>
<dbReference type="CDD" id="cd02257">
    <property type="entry name" value="Peptidase_C19"/>
    <property type="match status" value="1"/>
</dbReference>
<dbReference type="GO" id="GO:0016579">
    <property type="term" value="P:protein deubiquitination"/>
    <property type="evidence" value="ECO:0007669"/>
    <property type="project" value="InterPro"/>
</dbReference>
<dbReference type="AlphaFoldDB" id="A0AAN8T8M8"/>
<dbReference type="SUPFAM" id="SSF54001">
    <property type="entry name" value="Cysteine proteinases"/>
    <property type="match status" value="1"/>
</dbReference>
<dbReference type="InterPro" id="IPR001394">
    <property type="entry name" value="Peptidase_C19_UCH"/>
</dbReference>
<dbReference type="EMBL" id="JBANQN010000008">
    <property type="protein sequence ID" value="KAK6781924.1"/>
    <property type="molecule type" value="Genomic_DNA"/>
</dbReference>
<dbReference type="PROSITE" id="PS50235">
    <property type="entry name" value="USP_3"/>
    <property type="match status" value="1"/>
</dbReference>
<dbReference type="Gene3D" id="3.90.70.10">
    <property type="entry name" value="Cysteine proteinases"/>
    <property type="match status" value="1"/>
</dbReference>
<keyword evidence="3" id="KW-1185">Reference proteome</keyword>
<dbReference type="Proteomes" id="UP001371456">
    <property type="component" value="Unassembled WGS sequence"/>
</dbReference>
<organism evidence="2 3">
    <name type="scientific">Solanum bulbocastanum</name>
    <name type="common">Wild potato</name>
    <dbReference type="NCBI Taxonomy" id="147425"/>
    <lineage>
        <taxon>Eukaryota</taxon>
        <taxon>Viridiplantae</taxon>
        <taxon>Streptophyta</taxon>
        <taxon>Embryophyta</taxon>
        <taxon>Tracheophyta</taxon>
        <taxon>Spermatophyta</taxon>
        <taxon>Magnoliopsida</taxon>
        <taxon>eudicotyledons</taxon>
        <taxon>Gunneridae</taxon>
        <taxon>Pentapetalae</taxon>
        <taxon>asterids</taxon>
        <taxon>lamiids</taxon>
        <taxon>Solanales</taxon>
        <taxon>Solanaceae</taxon>
        <taxon>Solanoideae</taxon>
        <taxon>Solaneae</taxon>
        <taxon>Solanum</taxon>
    </lineage>
</organism>
<protein>
    <recommendedName>
        <fullName evidence="1">USP domain-containing protein</fullName>
    </recommendedName>
</protein>
<accession>A0AAN8T8M8</accession>
<evidence type="ECO:0000313" key="2">
    <source>
        <dbReference type="EMBL" id="KAK6781924.1"/>
    </source>
</evidence>
<dbReference type="InterPro" id="IPR028889">
    <property type="entry name" value="USP"/>
</dbReference>
<evidence type="ECO:0000259" key="1">
    <source>
        <dbReference type="PROSITE" id="PS50235"/>
    </source>
</evidence>